<keyword evidence="3" id="KW-0677">Repeat</keyword>
<dbReference type="PROSITE" id="PS50076">
    <property type="entry name" value="DNAJ_2"/>
    <property type="match status" value="1"/>
</dbReference>
<dbReference type="FunFam" id="2.60.260.20:FF:000003">
    <property type="entry name" value="DnaJ subfamily A member 2"/>
    <property type="match status" value="1"/>
</dbReference>
<keyword evidence="6" id="KW-0689">Ribosomal protein</keyword>
<dbReference type="GO" id="GO:1990904">
    <property type="term" value="C:ribonucleoprotein complex"/>
    <property type="evidence" value="ECO:0007669"/>
    <property type="project" value="UniProtKB-KW"/>
</dbReference>
<dbReference type="EMBL" id="MU865913">
    <property type="protein sequence ID" value="KAK4456236.1"/>
    <property type="molecule type" value="Genomic_DNA"/>
</dbReference>
<evidence type="ECO:0000313" key="14">
    <source>
        <dbReference type="Proteomes" id="UP001321760"/>
    </source>
</evidence>
<evidence type="ECO:0000256" key="8">
    <source>
        <dbReference type="ARBA" id="ARBA00023274"/>
    </source>
</evidence>
<dbReference type="GO" id="GO:0006412">
    <property type="term" value="P:translation"/>
    <property type="evidence" value="ECO:0007669"/>
    <property type="project" value="InterPro"/>
</dbReference>
<evidence type="ECO:0000259" key="11">
    <source>
        <dbReference type="PROSITE" id="PS50076"/>
    </source>
</evidence>
<reference evidence="13" key="1">
    <citation type="journal article" date="2023" name="Mol. Phylogenet. Evol.">
        <title>Genome-scale phylogeny and comparative genomics of the fungal order Sordariales.</title>
        <authorList>
            <person name="Hensen N."/>
            <person name="Bonometti L."/>
            <person name="Westerberg I."/>
            <person name="Brannstrom I.O."/>
            <person name="Guillou S."/>
            <person name="Cros-Aarteil S."/>
            <person name="Calhoun S."/>
            <person name="Haridas S."/>
            <person name="Kuo A."/>
            <person name="Mondo S."/>
            <person name="Pangilinan J."/>
            <person name="Riley R."/>
            <person name="LaButti K."/>
            <person name="Andreopoulos B."/>
            <person name="Lipzen A."/>
            <person name="Chen C."/>
            <person name="Yan M."/>
            <person name="Daum C."/>
            <person name="Ng V."/>
            <person name="Clum A."/>
            <person name="Steindorff A."/>
            <person name="Ohm R.A."/>
            <person name="Martin F."/>
            <person name="Silar P."/>
            <person name="Natvig D.O."/>
            <person name="Lalanne C."/>
            <person name="Gautier V."/>
            <person name="Ament-Velasquez S.L."/>
            <person name="Kruys A."/>
            <person name="Hutchinson M.I."/>
            <person name="Powell A.J."/>
            <person name="Barry K."/>
            <person name="Miller A.N."/>
            <person name="Grigoriev I.V."/>
            <person name="Debuchy R."/>
            <person name="Gladieux P."/>
            <person name="Hiltunen Thoren M."/>
            <person name="Johannesson H."/>
        </authorList>
    </citation>
    <scope>NUCLEOTIDE SEQUENCE</scope>
    <source>
        <strain evidence="13">PSN243</strain>
    </source>
</reference>
<feature type="region of interest" description="Disordered" evidence="10">
    <location>
        <begin position="129"/>
        <end position="150"/>
    </location>
</feature>
<keyword evidence="14" id="KW-1185">Reference proteome</keyword>
<dbReference type="FunFam" id="2.10.230.10:FF:000001">
    <property type="entry name" value="DnaJ subfamily A member 2"/>
    <property type="match status" value="1"/>
</dbReference>
<dbReference type="CDD" id="cd10719">
    <property type="entry name" value="DnaJ_zf"/>
    <property type="match status" value="1"/>
</dbReference>
<evidence type="ECO:0000256" key="7">
    <source>
        <dbReference type="ARBA" id="ARBA00023186"/>
    </source>
</evidence>
<dbReference type="InterPro" id="IPR018253">
    <property type="entry name" value="DnaJ_domain_CS"/>
</dbReference>
<dbReference type="Gene3D" id="2.10.230.10">
    <property type="entry name" value="Heat shock protein DnaJ, cysteine-rich domain"/>
    <property type="match status" value="1"/>
</dbReference>
<proteinExistence type="inferred from homology"/>
<dbReference type="InterPro" id="IPR036410">
    <property type="entry name" value="HSP_DnaJ_Cys-rich_dom_sf"/>
</dbReference>
<keyword evidence="4 9" id="KW-0863">Zinc-finger</keyword>
<dbReference type="GO" id="GO:0003735">
    <property type="term" value="F:structural constituent of ribosome"/>
    <property type="evidence" value="ECO:0007669"/>
    <property type="project" value="InterPro"/>
</dbReference>
<evidence type="ECO:0000256" key="3">
    <source>
        <dbReference type="ARBA" id="ARBA00022737"/>
    </source>
</evidence>
<dbReference type="InterPro" id="IPR002939">
    <property type="entry name" value="DnaJ_C"/>
</dbReference>
<reference evidence="13" key="2">
    <citation type="submission" date="2023-05" db="EMBL/GenBank/DDBJ databases">
        <authorList>
            <consortium name="Lawrence Berkeley National Laboratory"/>
            <person name="Steindorff A."/>
            <person name="Hensen N."/>
            <person name="Bonometti L."/>
            <person name="Westerberg I."/>
            <person name="Brannstrom I.O."/>
            <person name="Guillou S."/>
            <person name="Cros-Aarteil S."/>
            <person name="Calhoun S."/>
            <person name="Haridas S."/>
            <person name="Kuo A."/>
            <person name="Mondo S."/>
            <person name="Pangilinan J."/>
            <person name="Riley R."/>
            <person name="Labutti K."/>
            <person name="Andreopoulos B."/>
            <person name="Lipzen A."/>
            <person name="Chen C."/>
            <person name="Yanf M."/>
            <person name="Daum C."/>
            <person name="Ng V."/>
            <person name="Clum A."/>
            <person name="Ohm R."/>
            <person name="Martin F."/>
            <person name="Silar P."/>
            <person name="Natvig D."/>
            <person name="Lalanne C."/>
            <person name="Gautier V."/>
            <person name="Ament-Velasquez S.L."/>
            <person name="Kruys A."/>
            <person name="Hutchinson M.I."/>
            <person name="Powell A.J."/>
            <person name="Barry K."/>
            <person name="Miller A.N."/>
            <person name="Grigoriev I.V."/>
            <person name="Debuchy R."/>
            <person name="Gladieux P."/>
            <person name="Thoren M.H."/>
            <person name="Johannesson H."/>
        </authorList>
    </citation>
    <scope>NUCLEOTIDE SEQUENCE</scope>
    <source>
        <strain evidence="13">PSN243</strain>
    </source>
</reference>
<dbReference type="SMART" id="SM00271">
    <property type="entry name" value="DnaJ"/>
    <property type="match status" value="1"/>
</dbReference>
<dbReference type="Proteomes" id="UP001321760">
    <property type="component" value="Unassembled WGS sequence"/>
</dbReference>
<comment type="caution">
    <text evidence="13">The sequence shown here is derived from an EMBL/GenBank/DDBJ whole genome shotgun (WGS) entry which is preliminary data.</text>
</comment>
<dbReference type="Gene3D" id="1.10.287.110">
    <property type="entry name" value="DnaJ domain"/>
    <property type="match status" value="1"/>
</dbReference>
<dbReference type="SUPFAM" id="SSF49493">
    <property type="entry name" value="HSP40/DnaJ peptide-binding domain"/>
    <property type="match status" value="2"/>
</dbReference>
<dbReference type="Pfam" id="PF00226">
    <property type="entry name" value="DnaJ"/>
    <property type="match status" value="1"/>
</dbReference>
<dbReference type="InterPro" id="IPR001623">
    <property type="entry name" value="DnaJ_domain"/>
</dbReference>
<name>A0AAV9H678_9PEZI</name>
<feature type="zinc finger region" description="CR-type" evidence="9">
    <location>
        <begin position="162"/>
        <end position="247"/>
    </location>
</feature>
<feature type="domain" description="J" evidence="11">
    <location>
        <begin position="31"/>
        <end position="98"/>
    </location>
</feature>
<dbReference type="GO" id="GO:0030544">
    <property type="term" value="F:Hsp70 protein binding"/>
    <property type="evidence" value="ECO:0007669"/>
    <property type="project" value="InterPro"/>
</dbReference>
<dbReference type="SUPFAM" id="SSF52042">
    <property type="entry name" value="Ribosomal protein L32e"/>
    <property type="match status" value="1"/>
</dbReference>
<dbReference type="PROSITE" id="PS00580">
    <property type="entry name" value="RIBOSOMAL_L32E"/>
    <property type="match status" value="1"/>
</dbReference>
<protein>
    <submittedName>
        <fullName evidence="13">DnaJ protein like protein xdj1</fullName>
    </submittedName>
</protein>
<dbReference type="InterPro" id="IPR036869">
    <property type="entry name" value="J_dom_sf"/>
</dbReference>
<dbReference type="PROSITE" id="PS51188">
    <property type="entry name" value="ZF_CR"/>
    <property type="match status" value="1"/>
</dbReference>
<dbReference type="Pfam" id="PF01655">
    <property type="entry name" value="Ribosomal_L32e"/>
    <property type="match status" value="1"/>
</dbReference>
<dbReference type="InterPro" id="IPR018263">
    <property type="entry name" value="Ribosomal_eL32_CS"/>
</dbReference>
<feature type="compositionally biased region" description="Acidic residues" evidence="10">
    <location>
        <begin position="427"/>
        <end position="436"/>
    </location>
</feature>
<evidence type="ECO:0000256" key="10">
    <source>
        <dbReference type="SAM" id="MobiDB-lite"/>
    </source>
</evidence>
<evidence type="ECO:0000256" key="1">
    <source>
        <dbReference type="ARBA" id="ARBA00008431"/>
    </source>
</evidence>
<keyword evidence="5 9" id="KW-0862">Zinc</keyword>
<feature type="domain" description="CR-type" evidence="12">
    <location>
        <begin position="162"/>
        <end position="247"/>
    </location>
</feature>
<dbReference type="InterPro" id="IPR044713">
    <property type="entry name" value="DNJA1/2-like"/>
</dbReference>
<dbReference type="CDD" id="cd06257">
    <property type="entry name" value="DnaJ"/>
    <property type="match status" value="1"/>
</dbReference>
<keyword evidence="7" id="KW-0143">Chaperone</keyword>
<dbReference type="InterPro" id="IPR008971">
    <property type="entry name" value="HSP40/DnaJ_pept-bd"/>
</dbReference>
<feature type="region of interest" description="Disordered" evidence="10">
    <location>
        <begin position="412"/>
        <end position="444"/>
    </location>
</feature>
<evidence type="ECO:0000313" key="13">
    <source>
        <dbReference type="EMBL" id="KAK4456236.1"/>
    </source>
</evidence>
<gene>
    <name evidence="13" type="ORF">QBC34DRAFT_340433</name>
</gene>
<dbReference type="Pfam" id="PF01556">
    <property type="entry name" value="DnaJ_C"/>
    <property type="match status" value="1"/>
</dbReference>
<evidence type="ECO:0000256" key="4">
    <source>
        <dbReference type="ARBA" id="ARBA00022771"/>
    </source>
</evidence>
<dbReference type="PANTHER" id="PTHR43888">
    <property type="entry name" value="DNAJ-LIKE-2, ISOFORM A-RELATED"/>
    <property type="match status" value="1"/>
</dbReference>
<comment type="similarity">
    <text evidence="1">Belongs to the eukaryotic ribosomal protein eL32 family.</text>
</comment>
<dbReference type="Gene3D" id="2.60.260.20">
    <property type="entry name" value="Urease metallochaperone UreE, N-terminal domain"/>
    <property type="match status" value="2"/>
</dbReference>
<dbReference type="GO" id="GO:0051082">
    <property type="term" value="F:unfolded protein binding"/>
    <property type="evidence" value="ECO:0007669"/>
    <property type="project" value="InterPro"/>
</dbReference>
<sequence>MHTSDEDVDLYGEFCYSPAQVSPEIPALTFFGVELLGVDRKASQADIKKAYRKLALQHHPDKVPEDQKVESEVKFKAVTQAYEILRDEEKRELYDAHGMAAFDPSRGMPGGAGVDMNDILASMFGMHMDGGMPGGPGGRRGPRRSPDEEQPYKVTLEELYKGKTVKFAAEKQVICGQCKGSGAKDKVKPNKCDRCKGMGLTEAYRQIAPGLARKETIPCDHCQGSGMYYKEKDRCKKCKGKRTVKEHKALELYIPRGSMQGERIVLEGEADQMPDMTPGDLIFHLIEEPHDHFTRIGNDLSADITITLAEALSGFSRVVIKHLDGRGIHIDHPRGKILSPNEVLKVTGEGMPLKRGDEKGDLFLVVKVEFPEPGWLKDDKEYEALQKLLPPPAPLIAVDEVDEVEYEADADIEQMGAHQGDPRYGNEWEDDEDDGDGGPQCAQQLGKGSIQLERSNSSTSSNSTKSNVSNIFAHGVQLIKITILSMLDSIVQMVSAKKHVPIVKKRTKTFTRHQSDRFMRVASAWRKPKGIDNRVRRRFKGNLAMPSIGYGSNKKTKHMMPSGHKAFVVSNVKDVELLLMHNKTYAAEIAHNVSSRKRIDIIARAKQLSVKVTNPKAKVTTEV</sequence>
<dbReference type="PROSITE" id="PS00636">
    <property type="entry name" value="DNAJ_1"/>
    <property type="match status" value="1"/>
</dbReference>
<dbReference type="GO" id="GO:0006457">
    <property type="term" value="P:protein folding"/>
    <property type="evidence" value="ECO:0007669"/>
    <property type="project" value="InterPro"/>
</dbReference>
<evidence type="ECO:0000256" key="6">
    <source>
        <dbReference type="ARBA" id="ARBA00022980"/>
    </source>
</evidence>
<dbReference type="GO" id="GO:0008270">
    <property type="term" value="F:zinc ion binding"/>
    <property type="evidence" value="ECO:0007669"/>
    <property type="project" value="UniProtKB-KW"/>
</dbReference>
<dbReference type="GO" id="GO:0005840">
    <property type="term" value="C:ribosome"/>
    <property type="evidence" value="ECO:0007669"/>
    <property type="project" value="UniProtKB-KW"/>
</dbReference>
<dbReference type="SUPFAM" id="SSF46565">
    <property type="entry name" value="Chaperone J-domain"/>
    <property type="match status" value="1"/>
</dbReference>
<dbReference type="AlphaFoldDB" id="A0AAV9H678"/>
<organism evidence="13 14">
    <name type="scientific">Podospora aff. communis PSN243</name>
    <dbReference type="NCBI Taxonomy" id="3040156"/>
    <lineage>
        <taxon>Eukaryota</taxon>
        <taxon>Fungi</taxon>
        <taxon>Dikarya</taxon>
        <taxon>Ascomycota</taxon>
        <taxon>Pezizomycotina</taxon>
        <taxon>Sordariomycetes</taxon>
        <taxon>Sordariomycetidae</taxon>
        <taxon>Sordariales</taxon>
        <taxon>Podosporaceae</taxon>
        <taxon>Podospora</taxon>
    </lineage>
</organism>
<evidence type="ECO:0000259" key="12">
    <source>
        <dbReference type="PROSITE" id="PS51188"/>
    </source>
</evidence>
<keyword evidence="8" id="KW-0687">Ribonucleoprotein</keyword>
<keyword evidence="2 9" id="KW-0479">Metal-binding</keyword>
<dbReference type="SUPFAM" id="SSF57938">
    <property type="entry name" value="DnaJ/Hsp40 cysteine-rich domain"/>
    <property type="match status" value="1"/>
</dbReference>
<accession>A0AAV9H678</accession>
<evidence type="ECO:0000256" key="5">
    <source>
        <dbReference type="ARBA" id="ARBA00022833"/>
    </source>
</evidence>
<dbReference type="InterPro" id="IPR001305">
    <property type="entry name" value="HSP_DnaJ_Cys-rich_dom"/>
</dbReference>
<dbReference type="CDD" id="cd00513">
    <property type="entry name" value="Ribosomal_L32_L32e"/>
    <property type="match status" value="1"/>
</dbReference>
<evidence type="ECO:0000256" key="2">
    <source>
        <dbReference type="ARBA" id="ARBA00022723"/>
    </source>
</evidence>
<dbReference type="Pfam" id="PF00684">
    <property type="entry name" value="DnaJ_CXXCXGXG"/>
    <property type="match status" value="1"/>
</dbReference>
<dbReference type="InterPro" id="IPR036351">
    <property type="entry name" value="Ribosomal_eL32_sf"/>
</dbReference>
<dbReference type="PRINTS" id="PR00625">
    <property type="entry name" value="JDOMAIN"/>
</dbReference>
<evidence type="ECO:0000256" key="9">
    <source>
        <dbReference type="PROSITE-ProRule" id="PRU00546"/>
    </source>
</evidence>
<dbReference type="CDD" id="cd10747">
    <property type="entry name" value="DnaJ_C"/>
    <property type="match status" value="1"/>
</dbReference>
<dbReference type="SMART" id="SM01393">
    <property type="entry name" value="Ribosomal_L32e"/>
    <property type="match status" value="1"/>
</dbReference>
<dbReference type="InterPro" id="IPR001515">
    <property type="entry name" value="Ribosomal_eL32"/>
</dbReference>